<feature type="transmembrane region" description="Helical" evidence="1">
    <location>
        <begin position="118"/>
        <end position="136"/>
    </location>
</feature>
<protein>
    <submittedName>
        <fullName evidence="3">Vacuolar-type H+-ATPase subunit I/STV1</fullName>
    </submittedName>
</protein>
<feature type="transmembrane region" description="Helical" evidence="1">
    <location>
        <begin position="69"/>
        <end position="88"/>
    </location>
</feature>
<comment type="caution">
    <text evidence="3">The sequence shown here is derived from an EMBL/GenBank/DDBJ whole genome shotgun (WGS) entry which is preliminary data.</text>
</comment>
<dbReference type="InterPro" id="IPR055568">
    <property type="entry name" value="DUF7144"/>
</dbReference>
<gene>
    <name evidence="3" type="ORF">F4559_003870</name>
</gene>
<proteinExistence type="predicted"/>
<reference evidence="3 4" key="1">
    <citation type="submission" date="2020-08" db="EMBL/GenBank/DDBJ databases">
        <title>Sequencing the genomes of 1000 actinobacteria strains.</title>
        <authorList>
            <person name="Klenk H.-P."/>
        </authorList>
    </citation>
    <scope>NUCLEOTIDE SEQUENCE [LARGE SCALE GENOMIC DNA]</scope>
    <source>
        <strain evidence="3 4">DSM 45084</strain>
    </source>
</reference>
<accession>A0A7W7WWW5</accession>
<feature type="transmembrane region" description="Helical" evidence="1">
    <location>
        <begin position="93"/>
        <end position="112"/>
    </location>
</feature>
<evidence type="ECO:0000313" key="4">
    <source>
        <dbReference type="Proteomes" id="UP000542674"/>
    </source>
</evidence>
<dbReference type="Pfam" id="PF23636">
    <property type="entry name" value="DUF7144"/>
    <property type="match status" value="1"/>
</dbReference>
<keyword evidence="1" id="KW-0472">Membrane</keyword>
<feature type="domain" description="DUF7144" evidence="2">
    <location>
        <begin position="25"/>
        <end position="138"/>
    </location>
</feature>
<dbReference type="EMBL" id="JACHJS010000001">
    <property type="protein sequence ID" value="MBB4966511.1"/>
    <property type="molecule type" value="Genomic_DNA"/>
</dbReference>
<organism evidence="3 4">
    <name type="scientific">Saccharothrix violaceirubra</name>
    <dbReference type="NCBI Taxonomy" id="413306"/>
    <lineage>
        <taxon>Bacteria</taxon>
        <taxon>Bacillati</taxon>
        <taxon>Actinomycetota</taxon>
        <taxon>Actinomycetes</taxon>
        <taxon>Pseudonocardiales</taxon>
        <taxon>Pseudonocardiaceae</taxon>
        <taxon>Saccharothrix</taxon>
    </lineage>
</organism>
<keyword evidence="4" id="KW-1185">Reference proteome</keyword>
<dbReference type="AlphaFoldDB" id="A0A7W7WWW5"/>
<dbReference type="RefSeq" id="WP_184670546.1">
    <property type="nucleotide sequence ID" value="NZ_BAABAI010000024.1"/>
</dbReference>
<evidence type="ECO:0000313" key="3">
    <source>
        <dbReference type="EMBL" id="MBB4966511.1"/>
    </source>
</evidence>
<keyword evidence="1" id="KW-0812">Transmembrane</keyword>
<sequence length="145" mass="15611">MTERTRQSDYTWHGATAKPSIWSGWIAFAGIVMIIVGFFNVIEGMVTLFQSEYYAVGPDGVLVFDLDGWGWTHLVIGVLVALAGAALWTGAGWARVVAVVFAAVNAMAQLAFVTVQPVWSTIVIALCVVVVWAVVVHGSEVRDEG</sequence>
<name>A0A7W7WWW5_9PSEU</name>
<dbReference type="Proteomes" id="UP000542674">
    <property type="component" value="Unassembled WGS sequence"/>
</dbReference>
<evidence type="ECO:0000256" key="1">
    <source>
        <dbReference type="SAM" id="Phobius"/>
    </source>
</evidence>
<keyword evidence="1" id="KW-1133">Transmembrane helix</keyword>
<evidence type="ECO:0000259" key="2">
    <source>
        <dbReference type="Pfam" id="PF23636"/>
    </source>
</evidence>
<feature type="transmembrane region" description="Helical" evidence="1">
    <location>
        <begin position="21"/>
        <end position="49"/>
    </location>
</feature>